<proteinExistence type="predicted"/>
<feature type="transmembrane region" description="Helical" evidence="1">
    <location>
        <begin position="57"/>
        <end position="77"/>
    </location>
</feature>
<dbReference type="Gene3D" id="3.30.70.1320">
    <property type="entry name" value="Multidrug efflux transporter AcrB pore domain like"/>
    <property type="match status" value="1"/>
</dbReference>
<feature type="transmembrane region" description="Helical" evidence="1">
    <location>
        <begin position="31"/>
        <end position="50"/>
    </location>
</feature>
<gene>
    <name evidence="2" type="ORF">B1A_12191</name>
</gene>
<reference evidence="2" key="1">
    <citation type="submission" date="2013-08" db="EMBL/GenBank/DDBJ databases">
        <authorList>
            <person name="Mendez C."/>
            <person name="Richter M."/>
            <person name="Ferrer M."/>
            <person name="Sanchez J."/>
        </authorList>
    </citation>
    <scope>NUCLEOTIDE SEQUENCE</scope>
</reference>
<keyword evidence="1" id="KW-0812">Transmembrane</keyword>
<accession>T1BKB7</accession>
<dbReference type="Gene3D" id="1.20.1640.10">
    <property type="entry name" value="Multidrug efflux transporter AcrB transmembrane domain"/>
    <property type="match status" value="1"/>
</dbReference>
<sequence>MDEFRRLLPKGCTPAIVYDQGELVSDAIRHVLWALAIGLAGAMVIVILILRKASPILLMGSLLPAILCISTGILGFWGKH</sequence>
<comment type="caution">
    <text evidence="2">The sequence shown here is derived from an EMBL/GenBank/DDBJ whole genome shotgun (WGS) entry which is preliminary data.</text>
</comment>
<dbReference type="AlphaFoldDB" id="T1BKB7"/>
<name>T1BKB7_9ZZZZ</name>
<evidence type="ECO:0000256" key="1">
    <source>
        <dbReference type="SAM" id="Phobius"/>
    </source>
</evidence>
<evidence type="ECO:0000313" key="2">
    <source>
        <dbReference type="EMBL" id="EQD54430.1"/>
    </source>
</evidence>
<dbReference type="SUPFAM" id="SSF82866">
    <property type="entry name" value="Multidrug efflux transporter AcrB transmembrane domain"/>
    <property type="match status" value="1"/>
</dbReference>
<reference evidence="2" key="2">
    <citation type="journal article" date="2014" name="ISME J.">
        <title>Microbial stratification in low pH oxic and suboxic macroscopic growths along an acid mine drainage.</title>
        <authorList>
            <person name="Mendez-Garcia C."/>
            <person name="Mesa V."/>
            <person name="Sprenger R.R."/>
            <person name="Richter M."/>
            <person name="Diez M.S."/>
            <person name="Solano J."/>
            <person name="Bargiela R."/>
            <person name="Golyshina O.V."/>
            <person name="Manteca A."/>
            <person name="Ramos J.L."/>
            <person name="Gallego J.R."/>
            <person name="Llorente I."/>
            <person name="Martins Dos Santos V.A."/>
            <person name="Jensen O.N."/>
            <person name="Pelaez A.I."/>
            <person name="Sanchez J."/>
            <person name="Ferrer M."/>
        </authorList>
    </citation>
    <scope>NUCLEOTIDE SEQUENCE</scope>
</reference>
<keyword evidence="1" id="KW-1133">Transmembrane helix</keyword>
<organism evidence="2">
    <name type="scientific">mine drainage metagenome</name>
    <dbReference type="NCBI Taxonomy" id="410659"/>
    <lineage>
        <taxon>unclassified sequences</taxon>
        <taxon>metagenomes</taxon>
        <taxon>ecological metagenomes</taxon>
    </lineage>
</organism>
<dbReference type="EMBL" id="AUZX01008818">
    <property type="protein sequence ID" value="EQD54430.1"/>
    <property type="molecule type" value="Genomic_DNA"/>
</dbReference>
<protein>
    <submittedName>
        <fullName evidence="2">Membrane protein</fullName>
    </submittedName>
</protein>
<keyword evidence="1" id="KW-0472">Membrane</keyword>